<dbReference type="RefSeq" id="WP_205156530.1">
    <property type="nucleotide sequence ID" value="NZ_JAFEUM010000001.1"/>
</dbReference>
<dbReference type="Proteomes" id="UP000809621">
    <property type="component" value="Unassembled WGS sequence"/>
</dbReference>
<proteinExistence type="predicted"/>
<name>A0ABS2HCT0_9VIBR</name>
<keyword evidence="2" id="KW-1185">Reference proteome</keyword>
<evidence type="ECO:0000313" key="1">
    <source>
        <dbReference type="EMBL" id="MBM7034871.1"/>
    </source>
</evidence>
<accession>A0ABS2HCT0</accession>
<reference evidence="1 2" key="1">
    <citation type="submission" date="2021-02" db="EMBL/GenBank/DDBJ databases">
        <authorList>
            <person name="Park J.-S."/>
        </authorList>
    </citation>
    <scope>NUCLEOTIDE SEQUENCE [LARGE SCALE GENOMIC DNA]</scope>
    <source>
        <strain evidence="1 2">188UL20-2</strain>
    </source>
</reference>
<evidence type="ECO:0000313" key="2">
    <source>
        <dbReference type="Proteomes" id="UP000809621"/>
    </source>
</evidence>
<dbReference type="EMBL" id="JAFEUM010000001">
    <property type="protein sequence ID" value="MBM7034871.1"/>
    <property type="molecule type" value="Genomic_DNA"/>
</dbReference>
<comment type="caution">
    <text evidence="1">The sequence shown here is derived from an EMBL/GenBank/DDBJ whole genome shotgun (WGS) entry which is preliminary data.</text>
</comment>
<gene>
    <name evidence="1" type="ORF">JQC93_00520</name>
</gene>
<sequence length="168" mass="19214">MRLPKPWVLVLLGLLLNIVAMLISSTKIEQLDSAISALNDINDENSYAIQRAWSSVDTLERKKENLVLYMSTMPTLNQQTASLVSSQLSPWLIEPPETLSNSNVQLWFDAIDHAQSRHRNDIDQYYLQTLEINEQVTQQQITVSWFKQIALFLQVFGLALILARDLSK</sequence>
<protein>
    <submittedName>
        <fullName evidence="1">DNA mismatch repair protein</fullName>
    </submittedName>
</protein>
<organism evidence="1 2">
    <name type="scientific">Vibrio ulleungensis</name>
    <dbReference type="NCBI Taxonomy" id="2807619"/>
    <lineage>
        <taxon>Bacteria</taxon>
        <taxon>Pseudomonadati</taxon>
        <taxon>Pseudomonadota</taxon>
        <taxon>Gammaproteobacteria</taxon>
        <taxon>Vibrionales</taxon>
        <taxon>Vibrionaceae</taxon>
        <taxon>Vibrio</taxon>
    </lineage>
</organism>